<dbReference type="AlphaFoldDB" id="A0A8T5V619"/>
<comment type="caution">
    <text evidence="3">The sequence shown here is derived from an EMBL/GenBank/DDBJ whole genome shotgun (WGS) entry which is preliminary data.</text>
</comment>
<accession>A0A8T5V619</accession>
<dbReference type="Pfam" id="PF13578">
    <property type="entry name" value="Methyltransf_24"/>
    <property type="match status" value="1"/>
</dbReference>
<keyword evidence="3" id="KW-0808">Transferase</keyword>
<dbReference type="GO" id="GO:0016757">
    <property type="term" value="F:glycosyltransferase activity"/>
    <property type="evidence" value="ECO:0007669"/>
    <property type="project" value="UniProtKB-KW"/>
</dbReference>
<keyword evidence="4" id="KW-1185">Reference proteome</keyword>
<feature type="coiled-coil region" evidence="1">
    <location>
        <begin position="274"/>
        <end position="347"/>
    </location>
</feature>
<feature type="domain" description="Glycosyltransferase 2-like" evidence="2">
    <location>
        <begin position="636"/>
        <end position="764"/>
    </location>
</feature>
<dbReference type="SUPFAM" id="SSF53448">
    <property type="entry name" value="Nucleotide-diphospho-sugar transferases"/>
    <property type="match status" value="2"/>
</dbReference>
<keyword evidence="3" id="KW-0328">Glycosyltransferase</keyword>
<evidence type="ECO:0000259" key="2">
    <source>
        <dbReference type="Pfam" id="PF00535"/>
    </source>
</evidence>
<protein>
    <submittedName>
        <fullName evidence="3">Glycosyltransferase</fullName>
        <ecNumber evidence="3">2.4.-.-</ecNumber>
    </submittedName>
</protein>
<dbReference type="RefSeq" id="WP_223792621.1">
    <property type="nucleotide sequence ID" value="NZ_JAIOUQ010000017.1"/>
</dbReference>
<proteinExistence type="predicted"/>
<dbReference type="Pfam" id="PF00535">
    <property type="entry name" value="Glycos_transf_2"/>
    <property type="match status" value="2"/>
</dbReference>
<dbReference type="SUPFAM" id="SSF53335">
    <property type="entry name" value="S-adenosyl-L-methionine-dependent methyltransferases"/>
    <property type="match status" value="1"/>
</dbReference>
<sequence length="1138" mass="131895">MNRFWDIIMHPIIEKVDAKYIVEIGSDTGINTKNILEYCKDHDAHMTAVDPSPRFDVNGYKAEYGEKFEIFKDLSLNKLSQLKDYDVILVDGDHNWYTVYNELKTIERNFFNKKFPIVFLHDIGWPYARRDLYYNSENIPETYRQPYKKLGILQGKPDLQEEGGLNSDLNNAVSENTPKNGVLTAIEDFIEESDLNYSFVNIKALFGLGILYPKDKIIDKIVKNTIQSVDLVDFLEKERVKMVIKRSDQRTQIQHLNDEKSKLFSKVDKFSKKVEKISKDRTQLSKRLNQLEIEIDRLNKDLIESESQNKLLEKQLEEAKEEASEERRKYIKKVGLLEDTLSEHENELEYRSNKYRSFRQRMVSKFPFLYMLMYLPKTGFRNTLINRKGYHAIKNKCLVDTGYYLKNNQDVKLTGKDPIIHYIYNGFREGRKPNPTFEGEEYLNKHKDVKNSNLNPLVHYALYGIKEKRKNQEKMGLVKKKTTEIKGEIHFTRNVLIIGFLAVIGEYSPREALIEIDNKKFSVMCDEYRADLEKNGVNNGYHSYTLNVPPQLLDGEKHTLRLFDKATGKLIASEKRTFSQPRRYRDLSGYLGNSLVSPIVYVPFLEQDKRVFASMENITRYLTNLSESYGDLPLVSVIMPVYNSIETLQAAVNSILNQTYKNIELIIIDCGSDDGSYELTEKFQDENVILIRNPEFKEPSQARNLGLTAVHGKYIAYLDPNNIWDNRYVAAMMGAFKEHPDADAIYSGQLLFKENGKNPFAVRFGSLNRSLLENRNYMDINALCHTSDLYKSIGGFDESLGHYTDWDWILQISNNAQMYSVPVILSQYYCKGITDDKTDKDGKYLKMFREKQAKRKEQARLDRINSPLPVENNLSIIIPSYESLEDISECIESILELNASEWIEIIVVDNASSRPVLDYLSGLALEGKIKLIENDTNYGFTFAVNQGIASSEPGNDILLMNNDAMLTPGAIEIMQNAAYKLPDCGIIVPQQVLPKGSKTLTEHVPFANPQYECDVNLSWLFDNMINIPISYSGKFVELNFAPFFCVFIKRDVLDNSVGLDAEFGRHYRSDRIFCNYIRHVMKLKIYHVTDAVVYHKVQKSTDELRERSKDDFEIMFQKNQWHDELAEEFGYKKPLWDF</sequence>
<keyword evidence="1" id="KW-0175">Coiled coil</keyword>
<dbReference type="Gene3D" id="3.90.550.10">
    <property type="entry name" value="Spore Coat Polysaccharide Biosynthesis Protein SpsA, Chain A"/>
    <property type="match status" value="2"/>
</dbReference>
<evidence type="ECO:0000313" key="4">
    <source>
        <dbReference type="Proteomes" id="UP000825933"/>
    </source>
</evidence>
<dbReference type="EMBL" id="JAIOUQ010000017">
    <property type="protein sequence ID" value="MBZ2167085.1"/>
    <property type="molecule type" value="Genomic_DNA"/>
</dbReference>
<reference evidence="4" key="1">
    <citation type="journal article" date="2022" name="Microbiol. Resour. Announc.">
        <title>Draft Genome Sequence of a Methanogenic Archaeon from West Spitsbergen Permafrost.</title>
        <authorList>
            <person name="Trubitsyn V."/>
            <person name="Rivkina E."/>
            <person name="Shcherbakova V."/>
        </authorList>
    </citation>
    <scope>NUCLEOTIDE SEQUENCE [LARGE SCALE GENOMIC DNA]</scope>
    <source>
        <strain evidence="4">VT</strain>
    </source>
</reference>
<gene>
    <name evidence="3" type="ORF">K8N75_13655</name>
</gene>
<dbReference type="InterPro" id="IPR050834">
    <property type="entry name" value="Glycosyltransf_2"/>
</dbReference>
<dbReference type="Gene3D" id="3.40.50.150">
    <property type="entry name" value="Vaccinia Virus protein VP39"/>
    <property type="match status" value="1"/>
</dbReference>
<feature type="domain" description="Glycosyltransferase 2-like" evidence="2">
    <location>
        <begin position="875"/>
        <end position="1053"/>
    </location>
</feature>
<evidence type="ECO:0000313" key="3">
    <source>
        <dbReference type="EMBL" id="MBZ2167085.1"/>
    </source>
</evidence>
<organism evidence="3 4">
    <name type="scientific">Methanobacterium spitsbergense</name>
    <dbReference type="NCBI Taxonomy" id="2874285"/>
    <lineage>
        <taxon>Archaea</taxon>
        <taxon>Methanobacteriati</taxon>
        <taxon>Methanobacteriota</taxon>
        <taxon>Methanomada group</taxon>
        <taxon>Methanobacteria</taxon>
        <taxon>Methanobacteriales</taxon>
        <taxon>Methanobacteriaceae</taxon>
        <taxon>Methanobacterium</taxon>
    </lineage>
</organism>
<dbReference type="InterPro" id="IPR029044">
    <property type="entry name" value="Nucleotide-diphossugar_trans"/>
</dbReference>
<dbReference type="Proteomes" id="UP000825933">
    <property type="component" value="Unassembled WGS sequence"/>
</dbReference>
<dbReference type="PANTHER" id="PTHR43685">
    <property type="entry name" value="GLYCOSYLTRANSFERASE"/>
    <property type="match status" value="1"/>
</dbReference>
<dbReference type="PANTHER" id="PTHR43685:SF2">
    <property type="entry name" value="GLYCOSYLTRANSFERASE 2-LIKE DOMAIN-CONTAINING PROTEIN"/>
    <property type="match status" value="1"/>
</dbReference>
<dbReference type="InterPro" id="IPR001173">
    <property type="entry name" value="Glyco_trans_2-like"/>
</dbReference>
<dbReference type="EC" id="2.4.-.-" evidence="3"/>
<name>A0A8T5V619_9EURY</name>
<dbReference type="InterPro" id="IPR029063">
    <property type="entry name" value="SAM-dependent_MTases_sf"/>
</dbReference>
<evidence type="ECO:0000256" key="1">
    <source>
        <dbReference type="SAM" id="Coils"/>
    </source>
</evidence>